<keyword evidence="7 11" id="KW-0808">Transferase</keyword>
<keyword evidence="12" id="KW-1185">Reference proteome</keyword>
<name>A0ABV2QF90_9BURK</name>
<evidence type="ECO:0000256" key="5">
    <source>
        <dbReference type="ARBA" id="ARBA00022490"/>
    </source>
</evidence>
<organism evidence="11 12">
    <name type="scientific">Ottowia thiooxydans</name>
    <dbReference type="NCBI Taxonomy" id="219182"/>
    <lineage>
        <taxon>Bacteria</taxon>
        <taxon>Pseudomonadati</taxon>
        <taxon>Pseudomonadota</taxon>
        <taxon>Betaproteobacteria</taxon>
        <taxon>Burkholderiales</taxon>
        <taxon>Comamonadaceae</taxon>
        <taxon>Ottowia</taxon>
    </lineage>
</organism>
<dbReference type="PANTHER" id="PTHR11579">
    <property type="entry name" value="PROTEIN-L-ISOASPARTATE O-METHYLTRANSFERASE"/>
    <property type="match status" value="1"/>
</dbReference>
<dbReference type="InterPro" id="IPR029063">
    <property type="entry name" value="SAM-dependent_MTases_sf"/>
</dbReference>
<comment type="caution">
    <text evidence="11">The sequence shown here is derived from an EMBL/GenBank/DDBJ whole genome shotgun (WGS) entry which is preliminary data.</text>
</comment>
<evidence type="ECO:0000256" key="10">
    <source>
        <dbReference type="SAM" id="MobiDB-lite"/>
    </source>
</evidence>
<evidence type="ECO:0000256" key="6">
    <source>
        <dbReference type="ARBA" id="ARBA00022603"/>
    </source>
</evidence>
<protein>
    <recommendedName>
        <fullName evidence="4 9">Protein-L-isoaspartate O-methyltransferase</fullName>
        <ecNumber evidence="3 9">2.1.1.77</ecNumber>
    </recommendedName>
</protein>
<evidence type="ECO:0000313" key="12">
    <source>
        <dbReference type="Proteomes" id="UP001549320"/>
    </source>
</evidence>
<keyword evidence="5" id="KW-0963">Cytoplasm</keyword>
<keyword evidence="8" id="KW-0949">S-adenosyl-L-methionine</keyword>
<evidence type="ECO:0000256" key="1">
    <source>
        <dbReference type="ARBA" id="ARBA00004496"/>
    </source>
</evidence>
<dbReference type="Pfam" id="PF01135">
    <property type="entry name" value="PCMT"/>
    <property type="match status" value="1"/>
</dbReference>
<evidence type="ECO:0000256" key="2">
    <source>
        <dbReference type="ARBA" id="ARBA00005369"/>
    </source>
</evidence>
<evidence type="ECO:0000256" key="3">
    <source>
        <dbReference type="ARBA" id="ARBA00011890"/>
    </source>
</evidence>
<dbReference type="GO" id="GO:0032259">
    <property type="term" value="P:methylation"/>
    <property type="evidence" value="ECO:0007669"/>
    <property type="project" value="UniProtKB-KW"/>
</dbReference>
<evidence type="ECO:0000313" key="11">
    <source>
        <dbReference type="EMBL" id="MET4579706.1"/>
    </source>
</evidence>
<accession>A0ABV2QF90</accession>
<dbReference type="EMBL" id="JBEPSH010000011">
    <property type="protein sequence ID" value="MET4579706.1"/>
    <property type="molecule type" value="Genomic_DNA"/>
</dbReference>
<keyword evidence="6 11" id="KW-0489">Methyltransferase</keyword>
<dbReference type="GO" id="GO:0004719">
    <property type="term" value="F:protein-L-isoaspartate (D-aspartate) O-methyltransferase activity"/>
    <property type="evidence" value="ECO:0007669"/>
    <property type="project" value="UniProtKB-EC"/>
</dbReference>
<comment type="similarity">
    <text evidence="2">Belongs to the methyltransferase superfamily. L-isoaspartyl/D-aspartyl protein methyltransferase family.</text>
</comment>
<proteinExistence type="inferred from homology"/>
<dbReference type="NCBIfam" id="NF001453">
    <property type="entry name" value="PRK00312.1"/>
    <property type="match status" value="1"/>
</dbReference>
<dbReference type="SUPFAM" id="SSF53335">
    <property type="entry name" value="S-adenosyl-L-methionine-dependent methyltransferases"/>
    <property type="match status" value="1"/>
</dbReference>
<dbReference type="PANTHER" id="PTHR11579:SF0">
    <property type="entry name" value="PROTEIN-L-ISOASPARTATE(D-ASPARTATE) O-METHYLTRANSFERASE"/>
    <property type="match status" value="1"/>
</dbReference>
<feature type="compositionally biased region" description="Low complexity" evidence="10">
    <location>
        <begin position="37"/>
        <end position="46"/>
    </location>
</feature>
<evidence type="ECO:0000256" key="4">
    <source>
        <dbReference type="ARBA" id="ARBA00013346"/>
    </source>
</evidence>
<dbReference type="CDD" id="cd02440">
    <property type="entry name" value="AdoMet_MTases"/>
    <property type="match status" value="1"/>
</dbReference>
<evidence type="ECO:0000256" key="9">
    <source>
        <dbReference type="NCBIfam" id="TIGR00080"/>
    </source>
</evidence>
<dbReference type="EC" id="2.1.1.77" evidence="3 9"/>
<feature type="region of interest" description="Disordered" evidence="10">
    <location>
        <begin position="1"/>
        <end position="56"/>
    </location>
</feature>
<sequence>MAAPPRPGFPARIHNMGKTYNAPGTRPAARRPGTGGSSSSAPVSVPEAGGVMMPGRDSIPARARMVQQLADSGIRDLQVLRAMGAVDRHRFVDGALVPQAYEDTALPIGLGQTISKPSVVARMIELLMQGGLRGPDGKLGRVLDVGTGCGYQAVVLGQVASEVYSIERLRDLHEKARANLRPMRIANVHLILGDGMAGFAKGAPYAGIIAAAGGEAIPDAWIEQLAYGGRLVAPIATAPGQQALMVVDRSRQGVQQTILEAVNFVPLKSGVA</sequence>
<dbReference type="InterPro" id="IPR000682">
    <property type="entry name" value="PCMT"/>
</dbReference>
<dbReference type="Proteomes" id="UP001549320">
    <property type="component" value="Unassembled WGS sequence"/>
</dbReference>
<dbReference type="NCBIfam" id="TIGR00080">
    <property type="entry name" value="pimt"/>
    <property type="match status" value="1"/>
</dbReference>
<reference evidence="11 12" key="1">
    <citation type="submission" date="2024-06" db="EMBL/GenBank/DDBJ databases">
        <title>Sorghum-associated microbial communities from plants grown in Nebraska, USA.</title>
        <authorList>
            <person name="Schachtman D."/>
        </authorList>
    </citation>
    <scope>NUCLEOTIDE SEQUENCE [LARGE SCALE GENOMIC DNA]</scope>
    <source>
        <strain evidence="11 12">2709</strain>
    </source>
</reference>
<comment type="subcellular location">
    <subcellularLocation>
        <location evidence="1">Cytoplasm</location>
    </subcellularLocation>
</comment>
<gene>
    <name evidence="11" type="ORF">ABIE13_004843</name>
</gene>
<evidence type="ECO:0000256" key="7">
    <source>
        <dbReference type="ARBA" id="ARBA00022679"/>
    </source>
</evidence>
<evidence type="ECO:0000256" key="8">
    <source>
        <dbReference type="ARBA" id="ARBA00022691"/>
    </source>
</evidence>
<dbReference type="Gene3D" id="3.40.50.150">
    <property type="entry name" value="Vaccinia Virus protein VP39"/>
    <property type="match status" value="1"/>
</dbReference>